<dbReference type="EMBL" id="CM046122">
    <property type="protein sequence ID" value="KAI8423601.1"/>
    <property type="molecule type" value="Genomic_DNA"/>
</dbReference>
<gene>
    <name evidence="1" type="ORF">MSG28_012673</name>
</gene>
<reference evidence="1 2" key="1">
    <citation type="journal article" date="2022" name="Genome Biol. Evol.">
        <title>The Spruce Budworm Genome: Reconstructing the Evolutionary History of Antifreeze Proteins.</title>
        <authorList>
            <person name="Beliveau C."/>
            <person name="Gagne P."/>
            <person name="Picq S."/>
            <person name="Vernygora O."/>
            <person name="Keeling C.I."/>
            <person name="Pinkney K."/>
            <person name="Doucet D."/>
            <person name="Wen F."/>
            <person name="Johnston J.S."/>
            <person name="Maaroufi H."/>
            <person name="Boyle B."/>
            <person name="Laroche J."/>
            <person name="Dewar K."/>
            <person name="Juretic N."/>
            <person name="Blackburn G."/>
            <person name="Nisole A."/>
            <person name="Brunet B."/>
            <person name="Brandao M."/>
            <person name="Lumley L."/>
            <person name="Duan J."/>
            <person name="Quan G."/>
            <person name="Lucarotti C.J."/>
            <person name="Roe A.D."/>
            <person name="Sperling F.A.H."/>
            <person name="Levesque R.C."/>
            <person name="Cusson M."/>
        </authorList>
    </citation>
    <scope>NUCLEOTIDE SEQUENCE [LARGE SCALE GENOMIC DNA]</scope>
    <source>
        <strain evidence="1">Glfc:IPQL:Cfum</strain>
    </source>
</reference>
<dbReference type="Proteomes" id="UP001064048">
    <property type="component" value="Chromosome 22"/>
</dbReference>
<organism evidence="1 2">
    <name type="scientific">Choristoneura fumiferana</name>
    <name type="common">Spruce budworm moth</name>
    <name type="synonym">Archips fumiferana</name>
    <dbReference type="NCBI Taxonomy" id="7141"/>
    <lineage>
        <taxon>Eukaryota</taxon>
        <taxon>Metazoa</taxon>
        <taxon>Ecdysozoa</taxon>
        <taxon>Arthropoda</taxon>
        <taxon>Hexapoda</taxon>
        <taxon>Insecta</taxon>
        <taxon>Pterygota</taxon>
        <taxon>Neoptera</taxon>
        <taxon>Endopterygota</taxon>
        <taxon>Lepidoptera</taxon>
        <taxon>Glossata</taxon>
        <taxon>Ditrysia</taxon>
        <taxon>Tortricoidea</taxon>
        <taxon>Tortricidae</taxon>
        <taxon>Tortricinae</taxon>
        <taxon>Choristoneura</taxon>
    </lineage>
</organism>
<comment type="caution">
    <text evidence="1">The sequence shown here is derived from an EMBL/GenBank/DDBJ whole genome shotgun (WGS) entry which is preliminary data.</text>
</comment>
<protein>
    <submittedName>
        <fullName evidence="1">Uncharacterized protein</fullName>
    </submittedName>
</protein>
<accession>A0ACC0JHR7</accession>
<sequence>METTGATPIKALPFSPSQFLNSPAALSFPPFDATPLSHQLHKVRTSGVELTFSTPTPFKIAMAEIGKKSGLNYEPSSPGLLVKDITEIIEREESDSTRRASEQGKENQPGASTTHKKARKALAHSWGAATSTPHARTVPDVAFIVETPVSTYLALNKASRLRARQGDQPSASTTHKKARKALAHSWGAATSTPHARTVPDVAFIVETPVSTYLALNKASRLRARQGDQPSASTTHKKARKALAHSWGAATSTPHARTVPDVAFIVETPVSTYLALNKASRLRARQGDQPSASTTHKKARKALAHSWGAATSTPHARTVPDVAFIVETPVSTYLALNKASRLRARQGDQPSASTTHKKARKALAHSWGAATSTPHARTVPDVAFIVETPVSTYLALNKASRLRARQGDQPSASTTHKKARKALAHSWGAATSTPHARTVPDVAFIVETPVSTYLALNKASRLRARQGDQPSASTTHKKARKALAHSWGAATSTPHARTVPDVAFIVETPVSTYLALNKASRLRARQGDQPSASTTHKKARKALAHSWGAATSTPHARTVPDVAFIVETPVSTYLALNKASRLRARQGDQPSASTTHKKARKALAHSWGAATSTPHARTVPDVAFIVETPVSTYLALNKASRLRARQGDQPSASTTHKKARKALAHSWGAATSTPHARTVPDVAFIVETPVSTYLALNKASRLRARQGDQPSASTTHKKARKALAHSWGAATSTPHARTVPDVAFIVETPVSTYLALNKASRLRARQGDQPSASTTHKKARKALAHSWGAATSTPHARTVPDVAFIVETPVSTYLALNKASRLRARQGDQPSASTTHKKARKALAHSWGAATSTPHARTVPDVAFIVETPVSTYLALNKASRLRARQGDQPSASTTHKKARKALAHSWGAATSTPHARTVPDVAFIVETPVSTYLALNKASRLRARQGDQPSASTTHKKARKALAHSWGAATSTPHARTVPDVAFIVETPVSTYLALNKASRLRARQGDQPSASTTHKKARKALAHSWGAATSTPHARTVPDVAFIVETPVSTYLALNKASRLRARQGDQPSASTTHKKARKALAHSWGAATSTPHARTVPDVAFIVETPVSTYLALNKASRLRARQGDQPSASTTHKKARKALAPREECPRRRSKTLAGDSSVMFSPPSIVKNSLAEESTSLHSLMSENTPETIKYEDLDIEAAITEKTKIRLPADEPVVLKKSAVRSIKFEREPDVKDEPVDFILGQGGYEHNIINDDRGRLAAQAYGTRVLGPTRDSTHLGSKLTWQDSNSMASIDASKRLGGRARTVRKTRARRLNNKKYYIDTQSMATASVVFDIKFYSWQLLMAAKKLALVRVLLAM</sequence>
<evidence type="ECO:0000313" key="2">
    <source>
        <dbReference type="Proteomes" id="UP001064048"/>
    </source>
</evidence>
<keyword evidence="2" id="KW-1185">Reference proteome</keyword>
<proteinExistence type="predicted"/>
<evidence type="ECO:0000313" key="1">
    <source>
        <dbReference type="EMBL" id="KAI8423601.1"/>
    </source>
</evidence>
<name>A0ACC0JHR7_CHOFU</name>